<dbReference type="GO" id="GO:0005829">
    <property type="term" value="C:cytosol"/>
    <property type="evidence" value="ECO:0007669"/>
    <property type="project" value="TreeGrafter"/>
</dbReference>
<dbReference type="Gene3D" id="1.20.1610.10">
    <property type="entry name" value="alpha-1,2-mannosidases domains"/>
    <property type="match status" value="1"/>
</dbReference>
<dbReference type="InterPro" id="IPR008928">
    <property type="entry name" value="6-hairpin_glycosidase_sf"/>
</dbReference>
<dbReference type="InterPro" id="IPR012939">
    <property type="entry name" value="Glyco_hydro_92"/>
</dbReference>
<dbReference type="InterPro" id="IPR005887">
    <property type="entry name" value="GH92_a_mannosidase_put"/>
</dbReference>
<proteinExistence type="predicted"/>
<evidence type="ECO:0000259" key="5">
    <source>
        <dbReference type="Pfam" id="PF17678"/>
    </source>
</evidence>
<dbReference type="GO" id="GO:0006516">
    <property type="term" value="P:glycoprotein catabolic process"/>
    <property type="evidence" value="ECO:0007669"/>
    <property type="project" value="TreeGrafter"/>
</dbReference>
<dbReference type="Pfam" id="PF17678">
    <property type="entry name" value="Glyco_hydro_92N"/>
    <property type="match status" value="1"/>
</dbReference>
<evidence type="ECO:0000313" key="6">
    <source>
        <dbReference type="EMBL" id="EFI48087.1"/>
    </source>
</evidence>
<dbReference type="AlphaFoldDB" id="D7NDU0"/>
<evidence type="ECO:0000259" key="4">
    <source>
        <dbReference type="Pfam" id="PF07971"/>
    </source>
</evidence>
<evidence type="ECO:0000313" key="7">
    <source>
        <dbReference type="Proteomes" id="UP000003805"/>
    </source>
</evidence>
<comment type="cofactor">
    <cofactor evidence="1">
        <name>Ca(2+)</name>
        <dbReference type="ChEBI" id="CHEBI:29108"/>
    </cofactor>
</comment>
<dbReference type="NCBIfam" id="TIGR01180">
    <property type="entry name" value="aman2_put"/>
    <property type="match status" value="1"/>
</dbReference>
<dbReference type="SUPFAM" id="SSF48208">
    <property type="entry name" value="Six-hairpin glycosidases"/>
    <property type="match status" value="1"/>
</dbReference>
<keyword evidence="3" id="KW-0106">Calcium</keyword>
<protein>
    <submittedName>
        <fullName evidence="6">Alpha-1,2-mannosidase family protein</fullName>
    </submittedName>
</protein>
<gene>
    <name evidence="6" type="ORF">HMPREF0665_01714</name>
</gene>
<dbReference type="GO" id="GO:0000224">
    <property type="term" value="F:peptide-N4-(N-acetyl-beta-glucosaminyl)asparagine amidase activity"/>
    <property type="evidence" value="ECO:0007669"/>
    <property type="project" value="TreeGrafter"/>
</dbReference>
<dbReference type="EMBL" id="GL349569">
    <property type="protein sequence ID" value="EFI48087.1"/>
    <property type="molecule type" value="Genomic_DNA"/>
</dbReference>
<dbReference type="Pfam" id="PF07971">
    <property type="entry name" value="Glyco_hydro_92"/>
    <property type="match status" value="1"/>
</dbReference>
<sequence>MAFAVFIGLGLSVGAQPSVLHFVDPMIGSEGEGRVFSGPSMPYGMCKPGPDCVSMPNAGWAPMPEAVLGFSQTHVSGTGGGQKYGNILLQPFAGKAGQTTYLQRRLSETVAVGYYSCSYEEGPQTEVTADDRCALYRFRKLSGLFVNVATFLGIDTIPDKREAQQFVACDLRITGENELVGSSTVRGGWNNGGPYTVFFCLQSDVPFHGLTGKGKYAWLMMQAKEVNVKVGISFVSIEKARQNITSRGFDAQRRYAEEAWERLLSRIQITGNVMQNRMFYTALYHTMLMPVDRSGENPYWTTTPYYDDYYAIWDTYRTSSPLLTLIDPDRQRDIINSLLNIYRHEGYMPDARSGNCNGRTQGGSNAEIVVADAFAKDLKGIDYQQALQAMLKDAEVPPANDEQEGRGGLQDYNTLGYIPYGIDRAGSRTVEYSYDDWCIAQVARGLGRQDLYEKYLKRSENWRNLWRDYQWQNMRGFIMPKDKAGRWLDSVPWGHSKVFHPKLPYRPDTSAAPWYLPWWSTFFYEALSAEYSLSVPHDVQGLMTLCGGKAAFVKRLDTFFNRSHYNVANEPSFMTPYLYHWADRPERSSERIRRIITDHFSDQRDGLPGNDDSGAMSSWLVWNMLGLYPVAGQNLYLVGSPMIKSYRILLPNGKWLTVEAKGKWRHRFLKHEDLLAGGKLLLPWHTKLAPRPLADRETIKFMSPIVTHALWWQAHFVLNRQYRDWAVGCDEFEDNPLVIRCNQSTTYFIPKDVVDHADRFTWDSPQKGINEYACRGTFLFISRDALQQLKAKGAFVYDEITWRKIAQSAETITVKADVDGTEMVISTVCRLPWVLEMRHNPLGIDWKLEFISEGQYIKRNNK</sequence>
<evidence type="ECO:0000256" key="1">
    <source>
        <dbReference type="ARBA" id="ARBA00001913"/>
    </source>
</evidence>
<feature type="domain" description="Glycosyl hydrolase family 92" evidence="4">
    <location>
        <begin position="240"/>
        <end position="663"/>
    </location>
</feature>
<dbReference type="Gene3D" id="1.20.1050.60">
    <property type="entry name" value="alpha-1,2-mannosidase"/>
    <property type="match status" value="1"/>
</dbReference>
<dbReference type="HOGENOM" id="CLU_003690_4_0_10"/>
<dbReference type="PANTHER" id="PTHR12143">
    <property type="entry name" value="PEPTIDE N-GLYCANASE PNGASE -RELATED"/>
    <property type="match status" value="1"/>
</dbReference>
<reference evidence="6 7" key="1">
    <citation type="submission" date="2010-02" db="EMBL/GenBank/DDBJ databases">
        <title>The Genome Sequence of Prevotella oris strain C735.</title>
        <authorList>
            <consortium name="The Broad Institute Genome Sequencing Platform"/>
            <person name="Ward D."/>
            <person name="Feldgarden M."/>
            <person name="Earl A."/>
            <person name="Young S.K."/>
            <person name="Zeng Q."/>
            <person name="Koehrsen M."/>
            <person name="Alvarado L."/>
            <person name="Berlin A."/>
            <person name="Bochicchio J."/>
            <person name="Borenstein D."/>
            <person name="Chapman S.B."/>
            <person name="Chen Z."/>
            <person name="Engels R."/>
            <person name="Freedman E."/>
            <person name="Gellesch M."/>
            <person name="Goldberg J."/>
            <person name="Griggs A."/>
            <person name="Gujja S."/>
            <person name="Heilman E."/>
            <person name="Heiman D."/>
            <person name="Hepburn T."/>
            <person name="Howarth C."/>
            <person name="Jen D."/>
            <person name="Larson L."/>
            <person name="Mehta T."/>
            <person name="Park D."/>
            <person name="Pearson M."/>
            <person name="Roberts A."/>
            <person name="Saif S."/>
            <person name="Shea T."/>
            <person name="Shenoy N."/>
            <person name="Sisk P."/>
            <person name="Stolte C."/>
            <person name="Sykes S."/>
            <person name="Thomson T."/>
            <person name="Walk T."/>
            <person name="White J."/>
            <person name="Yandava C."/>
            <person name="Sibley C.D."/>
            <person name="Field T.R."/>
            <person name="Grinwis M."/>
            <person name="Eshaghurshan C.S."/>
            <person name="Surette M.G."/>
            <person name="Haas B."/>
            <person name="Nusbaum C."/>
            <person name="Birren B."/>
        </authorList>
    </citation>
    <scope>NUCLEOTIDE SEQUENCE [LARGE SCALE GENOMIC DNA]</scope>
    <source>
        <strain evidence="6 7">C735</strain>
    </source>
</reference>
<dbReference type="Gene3D" id="2.70.98.10">
    <property type="match status" value="1"/>
</dbReference>
<dbReference type="Gene3D" id="3.30.2080.10">
    <property type="entry name" value="GH92 mannosidase domain"/>
    <property type="match status" value="1"/>
</dbReference>
<keyword evidence="7" id="KW-1185">Reference proteome</keyword>
<dbReference type="Proteomes" id="UP000003805">
    <property type="component" value="Unassembled WGS sequence"/>
</dbReference>
<dbReference type="InterPro" id="IPR014718">
    <property type="entry name" value="GH-type_carb-bd"/>
</dbReference>
<name>D7NDU0_9BACT</name>
<dbReference type="InterPro" id="IPR041371">
    <property type="entry name" value="GH92_N"/>
</dbReference>
<dbReference type="GO" id="GO:0030246">
    <property type="term" value="F:carbohydrate binding"/>
    <property type="evidence" value="ECO:0007669"/>
    <property type="project" value="InterPro"/>
</dbReference>
<organism evidence="6 7">
    <name type="scientific">Segatella oris C735</name>
    <dbReference type="NCBI Taxonomy" id="563008"/>
    <lineage>
        <taxon>Bacteria</taxon>
        <taxon>Pseudomonadati</taxon>
        <taxon>Bacteroidota</taxon>
        <taxon>Bacteroidia</taxon>
        <taxon>Bacteroidales</taxon>
        <taxon>Prevotellaceae</taxon>
        <taxon>Segatella</taxon>
    </lineage>
</organism>
<comment type="subunit">
    <text evidence="2">Monomer.</text>
</comment>
<dbReference type="RefSeq" id="WP_004377997.1">
    <property type="nucleotide sequence ID" value="NZ_GL349569.1"/>
</dbReference>
<dbReference type="FunFam" id="1.20.1050.60:FF:000002">
    <property type="entry name" value="Glycosyl hydrolase family 92"/>
    <property type="match status" value="1"/>
</dbReference>
<evidence type="ECO:0000256" key="3">
    <source>
        <dbReference type="ARBA" id="ARBA00022837"/>
    </source>
</evidence>
<evidence type="ECO:0000256" key="2">
    <source>
        <dbReference type="ARBA" id="ARBA00011245"/>
    </source>
</evidence>
<feature type="domain" description="Glycosyl hydrolase family 92 N-terminal" evidence="5">
    <location>
        <begin position="22"/>
        <end position="213"/>
    </location>
</feature>
<dbReference type="InterPro" id="IPR050883">
    <property type="entry name" value="PNGase"/>
</dbReference>
<dbReference type="eggNOG" id="COG3537">
    <property type="taxonomic scope" value="Bacteria"/>
</dbReference>
<dbReference type="GO" id="GO:0005975">
    <property type="term" value="P:carbohydrate metabolic process"/>
    <property type="evidence" value="ECO:0007669"/>
    <property type="project" value="InterPro"/>
</dbReference>
<accession>D7NDU0</accession>
<dbReference type="PANTHER" id="PTHR12143:SF38">
    <property type="entry name" value="ALPHA-1,2-MANNOSIDASE FAMILY PROTEIN (AFU_ORTHOLOGUE AFUA_5G10520)"/>
    <property type="match status" value="1"/>
</dbReference>